<keyword evidence="1" id="KW-0732">Signal</keyword>
<feature type="chain" id="PRO_5046454329" evidence="1">
    <location>
        <begin position="28"/>
        <end position="396"/>
    </location>
</feature>
<dbReference type="Proteomes" id="UP001465153">
    <property type="component" value="Unassembled WGS sequence"/>
</dbReference>
<sequence>MSVKVPTTKLFSYVLLFLVFSPISALHAQSITDGVTVEQWKSFKATVGVGLTADCPVVNDALYRKITAAQYGGTDILSDQEFIDLVGNQHSFFGIFGGTKFYNRKTGKLADILETYAALQDIDISDVTNYTDPKKKAILTKTMQSFTPDSIPDNIPILCGDGSIEKRRNEIERQRYAKQQAEKLEYERTCEACTLKGGPLLQAIYDGDYDRQYDLALTYMLGIKRAGGRDAVGFGAIITFLSKVGDITLLEDLIGSYMLYTSGKWQDDCYDSGYQHISFTREFSDVVIETYSGIELERFEGGSVTTEYKINPDFQTACNALCNKHGAIFTTATAASGFGEQISAARVFWGLAEFVDKYQCRSPEIERFEANLLHMWETEKSAPRNVRRNSASEFFR</sequence>
<reference evidence="2 3" key="1">
    <citation type="submission" date="2024-04" db="EMBL/GenBank/DDBJ databases">
        <title>Draft genome sequence of Sessilibacter corallicola NBRC 116591.</title>
        <authorList>
            <person name="Miyakawa T."/>
            <person name="Kusuya Y."/>
            <person name="Miura T."/>
        </authorList>
    </citation>
    <scope>NUCLEOTIDE SEQUENCE [LARGE SCALE GENOMIC DNA]</scope>
    <source>
        <strain evidence="2 3">KU-00831-HH</strain>
    </source>
</reference>
<comment type="caution">
    <text evidence="2">The sequence shown here is derived from an EMBL/GenBank/DDBJ whole genome shotgun (WGS) entry which is preliminary data.</text>
</comment>
<dbReference type="RefSeq" id="WP_353304573.1">
    <property type="nucleotide sequence ID" value="NZ_BAABWN010000022.1"/>
</dbReference>
<feature type="signal peptide" evidence="1">
    <location>
        <begin position="1"/>
        <end position="27"/>
    </location>
</feature>
<protein>
    <submittedName>
        <fullName evidence="2">Uncharacterized protein</fullName>
    </submittedName>
</protein>
<proteinExistence type="predicted"/>
<evidence type="ECO:0000313" key="3">
    <source>
        <dbReference type="Proteomes" id="UP001465153"/>
    </source>
</evidence>
<dbReference type="EMBL" id="BAABWN010000022">
    <property type="protein sequence ID" value="GAA6170271.1"/>
    <property type="molecule type" value="Genomic_DNA"/>
</dbReference>
<accession>A0ABQ0AF42</accession>
<evidence type="ECO:0000256" key="1">
    <source>
        <dbReference type="SAM" id="SignalP"/>
    </source>
</evidence>
<organism evidence="2 3">
    <name type="scientific">Sessilibacter corallicola</name>
    <dbReference type="NCBI Taxonomy" id="2904075"/>
    <lineage>
        <taxon>Bacteria</taxon>
        <taxon>Pseudomonadati</taxon>
        <taxon>Pseudomonadota</taxon>
        <taxon>Gammaproteobacteria</taxon>
        <taxon>Cellvibrionales</taxon>
        <taxon>Cellvibrionaceae</taxon>
        <taxon>Sessilibacter</taxon>
    </lineage>
</organism>
<evidence type="ECO:0000313" key="2">
    <source>
        <dbReference type="EMBL" id="GAA6170271.1"/>
    </source>
</evidence>
<name>A0ABQ0AF42_9GAMM</name>
<keyword evidence="3" id="KW-1185">Reference proteome</keyword>
<gene>
    <name evidence="2" type="ORF">NBRC116591_40850</name>
</gene>